<organism evidence="4">
    <name type="scientific">Thelazia callipaeda</name>
    <name type="common">Oriental eyeworm</name>
    <name type="synonym">Parasitic nematode</name>
    <dbReference type="NCBI Taxonomy" id="103827"/>
    <lineage>
        <taxon>Eukaryota</taxon>
        <taxon>Metazoa</taxon>
        <taxon>Ecdysozoa</taxon>
        <taxon>Nematoda</taxon>
        <taxon>Chromadorea</taxon>
        <taxon>Rhabditida</taxon>
        <taxon>Spirurina</taxon>
        <taxon>Spiruromorpha</taxon>
        <taxon>Thelazioidea</taxon>
        <taxon>Thelaziidae</taxon>
        <taxon>Thelazia</taxon>
    </lineage>
</organism>
<evidence type="ECO:0000313" key="4">
    <source>
        <dbReference type="WBParaSite" id="TCLT_0000141901-mRNA-1"/>
    </source>
</evidence>
<dbReference type="WBParaSite" id="TCLT_0000141901-mRNA-1">
    <property type="protein sequence ID" value="TCLT_0000141901-mRNA-1"/>
    <property type="gene ID" value="TCLT_0000141901"/>
</dbReference>
<reference evidence="2 3" key="2">
    <citation type="submission" date="2018-11" db="EMBL/GenBank/DDBJ databases">
        <authorList>
            <consortium name="Pathogen Informatics"/>
        </authorList>
    </citation>
    <scope>NUCLEOTIDE SEQUENCE [LARGE SCALE GENOMIC DNA]</scope>
</reference>
<name>A0A0N5CMN4_THECL</name>
<protein>
    <submittedName>
        <fullName evidence="4">Ovule protein</fullName>
    </submittedName>
</protein>
<reference evidence="4" key="1">
    <citation type="submission" date="2017-02" db="UniProtKB">
        <authorList>
            <consortium name="WormBaseParasite"/>
        </authorList>
    </citation>
    <scope>IDENTIFICATION</scope>
</reference>
<gene>
    <name evidence="2" type="ORF">TCLT_LOCUS1420</name>
</gene>
<feature type="compositionally biased region" description="Basic residues" evidence="1">
    <location>
        <begin position="64"/>
        <end position="75"/>
    </location>
</feature>
<evidence type="ECO:0000313" key="2">
    <source>
        <dbReference type="EMBL" id="VDM96849.1"/>
    </source>
</evidence>
<evidence type="ECO:0000256" key="1">
    <source>
        <dbReference type="SAM" id="MobiDB-lite"/>
    </source>
</evidence>
<proteinExistence type="predicted"/>
<dbReference type="AlphaFoldDB" id="A0A0N5CMN4"/>
<keyword evidence="3" id="KW-1185">Reference proteome</keyword>
<accession>A0A0N5CMN4</accession>
<dbReference type="Proteomes" id="UP000276776">
    <property type="component" value="Unassembled WGS sequence"/>
</dbReference>
<evidence type="ECO:0000313" key="3">
    <source>
        <dbReference type="Proteomes" id="UP000276776"/>
    </source>
</evidence>
<dbReference type="EMBL" id="UYYF01000181">
    <property type="protein sequence ID" value="VDM96849.1"/>
    <property type="molecule type" value="Genomic_DNA"/>
</dbReference>
<feature type="region of interest" description="Disordered" evidence="1">
    <location>
        <begin position="63"/>
        <end position="91"/>
    </location>
</feature>
<sequence>MLNSWFLLNMATRCEKFKSGNLRKHEFSACCVQISTFNIPVEKIRSTILEKKKKKSLDEEKFLKTRTTRTMKTRTTRTVNQEARTAEQEKSESRFRFSLKVTV</sequence>